<dbReference type="InterPro" id="IPR038706">
    <property type="entry name" value="Type_VI_SciN-like_sf"/>
</dbReference>
<dbReference type="PANTHER" id="PTHR37625:SF5">
    <property type="entry name" value="LIPOPROTEIN"/>
    <property type="match status" value="1"/>
</dbReference>
<dbReference type="EMBL" id="JADIKC010000010">
    <property type="protein sequence ID" value="MBM7123318.1"/>
    <property type="molecule type" value="Genomic_DNA"/>
</dbReference>
<dbReference type="PANTHER" id="PTHR37625">
    <property type="entry name" value="OUTER MEMBRANE LIPOPROTEIN-RELATED"/>
    <property type="match status" value="1"/>
</dbReference>
<accession>A0ABS2JWC5</accession>
<feature type="region of interest" description="Disordered" evidence="1">
    <location>
        <begin position="184"/>
        <end position="207"/>
    </location>
</feature>
<feature type="signal peptide" evidence="2">
    <location>
        <begin position="1"/>
        <end position="17"/>
    </location>
</feature>
<dbReference type="Pfam" id="PF12790">
    <property type="entry name" value="T6SS-SciN"/>
    <property type="match status" value="1"/>
</dbReference>
<keyword evidence="2" id="KW-0732">Signal</keyword>
<organism evidence="3 4">
    <name type="scientific">Dyella kyungheensis</name>
    <dbReference type="NCBI Taxonomy" id="1242174"/>
    <lineage>
        <taxon>Bacteria</taxon>
        <taxon>Pseudomonadati</taxon>
        <taxon>Pseudomonadota</taxon>
        <taxon>Gammaproteobacteria</taxon>
        <taxon>Lysobacterales</taxon>
        <taxon>Rhodanobacteraceae</taxon>
        <taxon>Dyella</taxon>
    </lineage>
</organism>
<sequence>MRLHHVTLVLLAGLSMAGCATSRGKNAETPSQVSLSLYAAPNVNPNPDALSPDTAQPVMQTPEMAAVTVDTHAKEGPYLVNLSGGSKAELAEKMKALLDYLQEPGSEKGEQAPLQISSAPGSTSVAQVASASDGNDEPSIVPAIVTRSSELAPYAFGAVGGFGIGFHAASPIIPFAAGQKPPATADGLPVPLRTGDDSSSADAQNAKAPALGQYADSPALTSLVQATPDNRSIATPVSFKILQLKDDSVFLNADHDLLLKDLKKALGSTYVEDDDYVLQPGQFKFVDFAKIDKNARYIAVLANFHDQRGAGWKQVMRIEAGGFKYSLLVVFQDIEVGLVDESYHQPTRKK</sequence>
<evidence type="ECO:0000313" key="3">
    <source>
        <dbReference type="EMBL" id="MBM7123318.1"/>
    </source>
</evidence>
<feature type="chain" id="PRO_5045677239" evidence="2">
    <location>
        <begin position="18"/>
        <end position="350"/>
    </location>
</feature>
<dbReference type="Gene3D" id="2.60.40.4150">
    <property type="entry name" value="Type VI secretion system, lipoprotein SciN"/>
    <property type="match status" value="1"/>
</dbReference>
<proteinExistence type="predicted"/>
<reference evidence="3 4" key="1">
    <citation type="submission" date="2020-10" db="EMBL/GenBank/DDBJ databases">
        <title>Phylogeny of dyella-like bacteria.</title>
        <authorList>
            <person name="Fu J."/>
        </authorList>
    </citation>
    <scope>NUCLEOTIDE SEQUENCE [LARGE SCALE GENOMIC DNA]</scope>
    <source>
        <strain evidence="3 4">THG-B117</strain>
    </source>
</reference>
<keyword evidence="4" id="KW-1185">Reference proteome</keyword>
<dbReference type="InterPro" id="IPR017734">
    <property type="entry name" value="T6SS_SciN"/>
</dbReference>
<dbReference type="PROSITE" id="PS51257">
    <property type="entry name" value="PROKAR_LIPOPROTEIN"/>
    <property type="match status" value="1"/>
</dbReference>
<comment type="caution">
    <text evidence="3">The sequence shown here is derived from an EMBL/GenBank/DDBJ whole genome shotgun (WGS) entry which is preliminary data.</text>
</comment>
<gene>
    <name evidence="3" type="primary">tssJ</name>
    <name evidence="3" type="ORF">ISP20_19300</name>
</gene>
<protein>
    <submittedName>
        <fullName evidence="3">Type VI secretion system lipoprotein TssJ</fullName>
    </submittedName>
</protein>
<evidence type="ECO:0000256" key="2">
    <source>
        <dbReference type="SAM" id="SignalP"/>
    </source>
</evidence>
<evidence type="ECO:0000313" key="4">
    <source>
        <dbReference type="Proteomes" id="UP001430065"/>
    </source>
</evidence>
<dbReference type="Proteomes" id="UP001430065">
    <property type="component" value="Unassembled WGS sequence"/>
</dbReference>
<name>A0ABS2JWC5_9GAMM</name>
<evidence type="ECO:0000256" key="1">
    <source>
        <dbReference type="SAM" id="MobiDB-lite"/>
    </source>
</evidence>
<keyword evidence="3" id="KW-0449">Lipoprotein</keyword>
<dbReference type="NCBIfam" id="TIGR03352">
    <property type="entry name" value="VI_chp_3"/>
    <property type="match status" value="1"/>
</dbReference>
<dbReference type="RefSeq" id="WP_204637765.1">
    <property type="nucleotide sequence ID" value="NZ_JADIKC010000010.1"/>
</dbReference>